<name>B8HQI5_CYAP4</name>
<dbReference type="Pfam" id="PF11947">
    <property type="entry name" value="DUF3464"/>
    <property type="match status" value="1"/>
</dbReference>
<evidence type="ECO:0000313" key="3">
    <source>
        <dbReference type="EMBL" id="ACL43975.1"/>
    </source>
</evidence>
<feature type="compositionally biased region" description="Basic and acidic residues" evidence="1">
    <location>
        <begin position="35"/>
        <end position="44"/>
    </location>
</feature>
<dbReference type="AlphaFoldDB" id="B8HQI5"/>
<proteinExistence type="predicted"/>
<dbReference type="InterPro" id="IPR021855">
    <property type="entry name" value="PAM68-like"/>
</dbReference>
<protein>
    <recommendedName>
        <fullName evidence="4">DUF3464 family protein</fullName>
    </recommendedName>
</protein>
<keyword evidence="2" id="KW-0472">Membrane</keyword>
<keyword evidence="2" id="KW-0812">Transmembrane</keyword>
<feature type="transmembrane region" description="Helical" evidence="2">
    <location>
        <begin position="109"/>
        <end position="129"/>
    </location>
</feature>
<dbReference type="eggNOG" id="ENOG50314X7">
    <property type="taxonomic scope" value="Bacteria"/>
</dbReference>
<feature type="compositionally biased region" description="Polar residues" evidence="1">
    <location>
        <begin position="50"/>
        <end position="59"/>
    </location>
</feature>
<gene>
    <name evidence="3" type="ordered locus">Cyan7425_1605</name>
</gene>
<dbReference type="HOGENOM" id="CLU_099250_1_0_3"/>
<keyword evidence="2" id="KW-1133">Transmembrane helix</keyword>
<dbReference type="PANTHER" id="PTHR34575">
    <property type="entry name" value="PROTEIN PAM68, CHLOROPLASTIC"/>
    <property type="match status" value="1"/>
</dbReference>
<feature type="region of interest" description="Disordered" evidence="1">
    <location>
        <begin position="1"/>
        <end position="62"/>
    </location>
</feature>
<evidence type="ECO:0000256" key="1">
    <source>
        <dbReference type="SAM" id="MobiDB-lite"/>
    </source>
</evidence>
<organism evidence="3">
    <name type="scientific">Cyanothece sp. (strain PCC 7425 / ATCC 29141)</name>
    <dbReference type="NCBI Taxonomy" id="395961"/>
    <lineage>
        <taxon>Bacteria</taxon>
        <taxon>Bacillati</taxon>
        <taxon>Cyanobacteriota</taxon>
        <taxon>Cyanophyceae</taxon>
        <taxon>Gomontiellales</taxon>
        <taxon>Cyanothecaceae</taxon>
        <taxon>Cyanothece</taxon>
    </lineage>
</organism>
<dbReference type="EMBL" id="CP001344">
    <property type="protein sequence ID" value="ACL43975.1"/>
    <property type="molecule type" value="Genomic_DNA"/>
</dbReference>
<dbReference type="STRING" id="395961.Cyan7425_1605"/>
<accession>B8HQI5</accession>
<sequence>MAKKPQRPKPPSKSEKSPGSGSQRLPFEPVRNKKKPEPQGKAKPEPVQAVTPSTRSTSPKPAIPEVVSQRMLRRMAYFCGIPTLLGLITFPLCYVVVSQSWFELPNAAVVLVSLGFFGLGALGLSYGILSSSWDEGQGGTRLGWQEFQTNFGRLRQSWSDRDPKSS</sequence>
<dbReference type="OrthoDB" id="467509at2"/>
<evidence type="ECO:0000256" key="2">
    <source>
        <dbReference type="SAM" id="Phobius"/>
    </source>
</evidence>
<evidence type="ECO:0008006" key="4">
    <source>
        <dbReference type="Google" id="ProtNLM"/>
    </source>
</evidence>
<feature type="transmembrane region" description="Helical" evidence="2">
    <location>
        <begin position="75"/>
        <end position="97"/>
    </location>
</feature>
<dbReference type="PANTHER" id="PTHR34575:SF1">
    <property type="entry name" value="PROTEIN PAM68, CHLOROPLASTIC"/>
    <property type="match status" value="1"/>
</dbReference>
<dbReference type="KEGG" id="cyn:Cyan7425_1605"/>
<reference evidence="3" key="1">
    <citation type="submission" date="2009-01" db="EMBL/GenBank/DDBJ databases">
        <title>Complete sequence of chromosome Cyanothece sp. PCC 7425.</title>
        <authorList>
            <consortium name="US DOE Joint Genome Institute"/>
            <person name="Lucas S."/>
            <person name="Copeland A."/>
            <person name="Lapidus A."/>
            <person name="Glavina del Rio T."/>
            <person name="Dalin E."/>
            <person name="Tice H."/>
            <person name="Bruce D."/>
            <person name="Goodwin L."/>
            <person name="Pitluck S."/>
            <person name="Sims D."/>
            <person name="Meineke L."/>
            <person name="Brettin T."/>
            <person name="Detter J.C."/>
            <person name="Han C."/>
            <person name="Larimer F."/>
            <person name="Land M."/>
            <person name="Hauser L."/>
            <person name="Kyrpides N."/>
            <person name="Ovchinnikova G."/>
            <person name="Liberton M."/>
            <person name="Stoeckel J."/>
            <person name="Banerjee A."/>
            <person name="Singh A."/>
            <person name="Page L."/>
            <person name="Sato H."/>
            <person name="Zhao L."/>
            <person name="Sherman L."/>
            <person name="Pakrasi H."/>
            <person name="Richardson P."/>
        </authorList>
    </citation>
    <scope>NUCLEOTIDE SEQUENCE</scope>
    <source>
        <strain evidence="3">PCC 7425</strain>
    </source>
</reference>